<dbReference type="InterPro" id="IPR011043">
    <property type="entry name" value="Gal_Oxase/kelch_b-propeller"/>
</dbReference>
<name>A0A540WRI2_9BACT</name>
<sequence length="600" mass="65084">MHPFPQRAVIVCLGLLMGACIDVPEIQQVVEEPDGGPDTSPDASTPDAGEPSVLVRLVLSRHVTNGPVDVRAELSGPTPERVELLVNGRSVETLLPPYEMWWDTQALEERQHDLRVRATLGARVFLSEPQQLMVDRSPPIALSTSPGSGARFVPVGQEAQAVFSEPLDPATVHVNSIRMFADAEAVESEISLSGDGTIVTARSTSKWPVDALMKVSLGAGVTDLAGNPLRTMEQEWSWTVPGFIPLGEPLFPDSGNHTIPSDIDMRVDGLGRPVVAWHDGERNAVFVRRWTGASWELLGSGLNSGTADANPSQSSLQLDANGQPVVAWVEQMESTVHVRRWNGTGWVAMGEAIQSPLLLWNLFLRTDGAGQWFLGGPASNVGGSQVWVWKWVDDHWTQLGTALKVNASMAISGMQMDVDAAGNPVVFWSERDSAFIDTVYVRRWSAGDWRPVPFPFQDFGTTTGVDAAGRILIVNSLGHEDSQVWGVSGETWAEVGTPIEGRFPAAGTQVSVRGFTLDSTGVLVALLREAEAPGQPETFYVRRLRAGAWESISGLFRPLPDVPVGRPPVFGMAPSGRLFIARTEYTAPKIQPLRVYISNE</sequence>
<evidence type="ECO:0000259" key="3">
    <source>
        <dbReference type="Pfam" id="PF13205"/>
    </source>
</evidence>
<dbReference type="OrthoDB" id="61209at2"/>
<accession>A0A540WRI2</accession>
<dbReference type="Proteomes" id="UP000315369">
    <property type="component" value="Unassembled WGS sequence"/>
</dbReference>
<dbReference type="SUPFAM" id="SSF50965">
    <property type="entry name" value="Galactose oxidase, central domain"/>
    <property type="match status" value="1"/>
</dbReference>
<evidence type="ECO:0000313" key="5">
    <source>
        <dbReference type="Proteomes" id="UP000315369"/>
    </source>
</evidence>
<dbReference type="Gene3D" id="2.60.40.1220">
    <property type="match status" value="1"/>
</dbReference>
<feature type="domain" description="SbsA Ig-like" evidence="3">
    <location>
        <begin position="135"/>
        <end position="239"/>
    </location>
</feature>
<keyword evidence="5" id="KW-1185">Reference proteome</keyword>
<organism evidence="4 5">
    <name type="scientific">Myxococcus llanfairpwllgwyngyllgogerychwyrndrobwllllantysiliogogogochensis</name>
    <dbReference type="NCBI Taxonomy" id="2590453"/>
    <lineage>
        <taxon>Bacteria</taxon>
        <taxon>Pseudomonadati</taxon>
        <taxon>Myxococcota</taxon>
        <taxon>Myxococcia</taxon>
        <taxon>Myxococcales</taxon>
        <taxon>Cystobacterineae</taxon>
        <taxon>Myxococcaceae</taxon>
        <taxon>Myxococcus</taxon>
    </lineage>
</organism>
<dbReference type="RefSeq" id="WP_141646728.1">
    <property type="nucleotide sequence ID" value="NZ_VIFM01000184.1"/>
</dbReference>
<gene>
    <name evidence="4" type="ORF">FJV41_33835</name>
</gene>
<dbReference type="InterPro" id="IPR032812">
    <property type="entry name" value="SbsA_Ig"/>
</dbReference>
<dbReference type="PROSITE" id="PS51257">
    <property type="entry name" value="PROKAR_LIPOPROTEIN"/>
    <property type="match status" value="1"/>
</dbReference>
<dbReference type="InterPro" id="IPR014755">
    <property type="entry name" value="Cu-Rt/internalin_Ig-like"/>
</dbReference>
<protein>
    <recommendedName>
        <fullName evidence="3">SbsA Ig-like domain-containing protein</fullName>
    </recommendedName>
</protein>
<keyword evidence="1" id="KW-0732">Signal</keyword>
<evidence type="ECO:0000256" key="2">
    <source>
        <dbReference type="SAM" id="MobiDB-lite"/>
    </source>
</evidence>
<reference evidence="4 5" key="1">
    <citation type="submission" date="2019-06" db="EMBL/GenBank/DDBJ databases">
        <authorList>
            <person name="Livingstone P."/>
            <person name="Whitworth D."/>
        </authorList>
    </citation>
    <scope>NUCLEOTIDE SEQUENCE [LARGE SCALE GENOMIC DNA]</scope>
    <source>
        <strain evidence="4 5">AM401</strain>
    </source>
</reference>
<proteinExistence type="predicted"/>
<dbReference type="EMBL" id="VIFM01000184">
    <property type="protein sequence ID" value="TQF11517.1"/>
    <property type="molecule type" value="Genomic_DNA"/>
</dbReference>
<comment type="caution">
    <text evidence="4">The sequence shown here is derived from an EMBL/GenBank/DDBJ whole genome shotgun (WGS) entry which is preliminary data.</text>
</comment>
<dbReference type="Pfam" id="PF13205">
    <property type="entry name" value="Big_5"/>
    <property type="match status" value="1"/>
</dbReference>
<evidence type="ECO:0000256" key="1">
    <source>
        <dbReference type="ARBA" id="ARBA00022729"/>
    </source>
</evidence>
<evidence type="ECO:0000313" key="4">
    <source>
        <dbReference type="EMBL" id="TQF11517.1"/>
    </source>
</evidence>
<feature type="region of interest" description="Disordered" evidence="2">
    <location>
        <begin position="30"/>
        <end position="49"/>
    </location>
</feature>
<dbReference type="AlphaFoldDB" id="A0A540WRI2"/>